<feature type="compositionally biased region" description="Polar residues" evidence="6">
    <location>
        <begin position="957"/>
        <end position="976"/>
    </location>
</feature>
<dbReference type="InterPro" id="IPR018359">
    <property type="entry name" value="Bromodomain_CS"/>
</dbReference>
<evidence type="ECO:0000256" key="6">
    <source>
        <dbReference type="SAM" id="MobiDB-lite"/>
    </source>
</evidence>
<organism evidence="9 10">
    <name type="scientific">Channa argus</name>
    <name type="common">Northern snakehead</name>
    <name type="synonym">Ophicephalus argus</name>
    <dbReference type="NCBI Taxonomy" id="215402"/>
    <lineage>
        <taxon>Eukaryota</taxon>
        <taxon>Metazoa</taxon>
        <taxon>Chordata</taxon>
        <taxon>Craniata</taxon>
        <taxon>Vertebrata</taxon>
        <taxon>Euteleostomi</taxon>
        <taxon>Actinopterygii</taxon>
        <taxon>Neopterygii</taxon>
        <taxon>Teleostei</taxon>
        <taxon>Neoteleostei</taxon>
        <taxon>Acanthomorphata</taxon>
        <taxon>Anabantaria</taxon>
        <taxon>Anabantiformes</taxon>
        <taxon>Channoidei</taxon>
        <taxon>Channidae</taxon>
        <taxon>Channa</taxon>
    </lineage>
</organism>
<dbReference type="GO" id="GO:0006355">
    <property type="term" value="P:regulation of DNA-templated transcription"/>
    <property type="evidence" value="ECO:0007669"/>
    <property type="project" value="TreeGrafter"/>
</dbReference>
<evidence type="ECO:0000259" key="8">
    <source>
        <dbReference type="PROSITE" id="PS51525"/>
    </source>
</evidence>
<feature type="compositionally biased region" description="Low complexity" evidence="6">
    <location>
        <begin position="655"/>
        <end position="693"/>
    </location>
</feature>
<dbReference type="CDD" id="cd05497">
    <property type="entry name" value="Bromo_Brdt_I_like"/>
    <property type="match status" value="1"/>
</dbReference>
<feature type="compositionally biased region" description="Basic residues" evidence="6">
    <location>
        <begin position="462"/>
        <end position="473"/>
    </location>
</feature>
<feature type="region of interest" description="Disordered" evidence="6">
    <location>
        <begin position="905"/>
        <end position="933"/>
    </location>
</feature>
<dbReference type="FunFam" id="1.20.1270.220:FF:000001">
    <property type="entry name" value="bromodomain-containing protein 2 isoform X1"/>
    <property type="match status" value="1"/>
</dbReference>
<dbReference type="PANTHER" id="PTHR22880">
    <property type="entry name" value="FALZ-RELATED BROMODOMAIN-CONTAINING PROTEINS"/>
    <property type="match status" value="1"/>
</dbReference>
<keyword evidence="3 5" id="KW-0103">Bromodomain</keyword>
<feature type="region of interest" description="Disordered" evidence="6">
    <location>
        <begin position="957"/>
        <end position="982"/>
    </location>
</feature>
<dbReference type="FunFam" id="1.20.920.10:FF:000003">
    <property type="entry name" value="Bromodomain-containing protein 2"/>
    <property type="match status" value="1"/>
</dbReference>
<dbReference type="CDD" id="cd05498">
    <property type="entry name" value="Bromo_Brdt_II_like"/>
    <property type="match status" value="1"/>
</dbReference>
<feature type="compositionally biased region" description="Polar residues" evidence="6">
    <location>
        <begin position="504"/>
        <end position="513"/>
    </location>
</feature>
<dbReference type="InterPro" id="IPR050935">
    <property type="entry name" value="Bromo_chromatin_reader"/>
</dbReference>
<evidence type="ECO:0000313" key="10">
    <source>
        <dbReference type="Proteomes" id="UP000503349"/>
    </source>
</evidence>
<protein>
    <submittedName>
        <fullName evidence="9">Bromodomain-containing protein 2 Female sterile homeotic-related protein 1 Fsrg-1 Protein RING3</fullName>
    </submittedName>
</protein>
<name>A0A6G1PMS6_CHAAH</name>
<dbReference type="PANTHER" id="PTHR22880:SF225">
    <property type="entry name" value="BROMODOMAIN-CONTAINING PROTEIN BET-1-RELATED"/>
    <property type="match status" value="1"/>
</dbReference>
<feature type="domain" description="Bromo" evidence="7">
    <location>
        <begin position="299"/>
        <end position="371"/>
    </location>
</feature>
<dbReference type="FunFam" id="1.20.920.10:FF:000002">
    <property type="entry name" value="Bromodomain-containing protein 4"/>
    <property type="match status" value="1"/>
</dbReference>
<dbReference type="InterPro" id="IPR036427">
    <property type="entry name" value="Bromodomain-like_sf"/>
</dbReference>
<proteinExistence type="inferred from homology"/>
<dbReference type="Gene3D" id="1.20.920.10">
    <property type="entry name" value="Bromodomain-like"/>
    <property type="match status" value="2"/>
</dbReference>
<dbReference type="GO" id="GO:0005634">
    <property type="term" value="C:nucleus"/>
    <property type="evidence" value="ECO:0007669"/>
    <property type="project" value="TreeGrafter"/>
</dbReference>
<reference evidence="9 10" key="1">
    <citation type="submission" date="2019-02" db="EMBL/GenBank/DDBJ databases">
        <title>Opniocepnalus argus genome.</title>
        <authorList>
            <person name="Zhou C."/>
            <person name="Xiao S."/>
        </authorList>
    </citation>
    <scope>NUCLEOTIDE SEQUENCE [LARGE SCALE GENOMIC DNA]</scope>
    <source>
        <strain evidence="9">OARG1902GOOAL</strain>
        <tissue evidence="9">Muscle</tissue>
    </source>
</reference>
<evidence type="ECO:0000256" key="3">
    <source>
        <dbReference type="ARBA" id="ARBA00023117"/>
    </source>
</evidence>
<evidence type="ECO:0000259" key="7">
    <source>
        <dbReference type="PROSITE" id="PS50014"/>
    </source>
</evidence>
<comment type="similarity">
    <text evidence="4">Belongs to the BET family.</text>
</comment>
<dbReference type="InterPro" id="IPR027353">
    <property type="entry name" value="NET_dom"/>
</dbReference>
<evidence type="ECO:0000313" key="9">
    <source>
        <dbReference type="EMBL" id="KAF3691306.1"/>
    </source>
</evidence>
<dbReference type="PRINTS" id="PR00503">
    <property type="entry name" value="BROMODOMAIN"/>
</dbReference>
<keyword evidence="10" id="KW-1185">Reference proteome</keyword>
<dbReference type="InterPro" id="IPR043509">
    <property type="entry name" value="Bromo_Brdt_II"/>
</dbReference>
<evidence type="ECO:0000256" key="1">
    <source>
        <dbReference type="ARBA" id="ARBA00022737"/>
    </source>
</evidence>
<feature type="region of interest" description="Disordered" evidence="6">
    <location>
        <begin position="504"/>
        <end position="525"/>
    </location>
</feature>
<evidence type="ECO:0000256" key="2">
    <source>
        <dbReference type="ARBA" id="ARBA00022853"/>
    </source>
</evidence>
<dbReference type="Pfam" id="PF00439">
    <property type="entry name" value="Bromodomain"/>
    <property type="match status" value="2"/>
</dbReference>
<feature type="region of interest" description="Disordered" evidence="6">
    <location>
        <begin position="453"/>
        <end position="478"/>
    </location>
</feature>
<feature type="domain" description="Bromo" evidence="7">
    <location>
        <begin position="65"/>
        <end position="137"/>
    </location>
</feature>
<dbReference type="PROSITE" id="PS51525">
    <property type="entry name" value="NET"/>
    <property type="match status" value="1"/>
</dbReference>
<sequence length="1017" mass="113751">MSIKLEESTLQFPPSWPLNNTMCDVKSCSTMSGNPPPPEVKNHKRPGRVTNQLHYLEKVVVKALWKHQVSWPFRQPVDAVALCLPDYYTIITNPMDLGTIKKRLQNRYYSKAVECIEDFNTMFTNCYVYNQPEDDIVFMAQTLEKVFLQKVSQMPNEECEFTPVMTKESVKGRKTNTAALKQRSLMSEVVLQQTVTVIPPDVPKFIPPIQLSAQIGATLKRGFKRKADPTTFTTSAITISEVSPAEGHSAPCTLVSRRGSGRPIKPPNKDLPDFEGKKARLSEQLRCCSDILKEMLSKRHYAYAWPFYTPVDAVALGLHDYHDIIKQPMDLSTIKKKVDQRQYANVKEFASDVRLMFSNCYKYNPPAHEVVYMARRLQEVFEARYLKVPQESEGFSISGQDVLKAKGDQIASLSASASSESDSSSEVQSSSEEVAMQLANLEDQLKSVSDQLKKLTQDPLMKPKKKAKLKKEKRSKEKDIARLKYKSSKYKTIVEKLAKTTSSSLHGNRNSINRVPAECEDGVPSKPMTYQEKKQLKMDIDKLPCDKLGKLVNIINARESCLRGSTPEEIEVDFEILKPSTLRALQRFVAACLRKCNKDDGKKKLVKPTGGMQPRTLKDAGRPQVVSKEQHLFKKKQPVAPVTDSPDRSFLSYLSESSSSSSSSSSTSSSSSSESSSSISSHSSSSDSSIQESVPRTKNCKSKDSSQKVKKKSKVNHAACGTANAANAVKKCLTKASVKMSPLSPAGQSPLLEIKDHPMHHNADQACDELTFSPPDLSAILSPMASPGVLLDWTAARFEQGPVLSPLGDSPLQLKEEIRSNFRYPEDILDSQLANVPYNNAASISAEEEKPQISRTDIVLKNAESWARLARESVTANPIKSSKESFQQFRKAAIEREEREKALKKKLVQENRQKEAPELSSLPTSCKAQRHHQPIKEDLAIPKTICIEITSVAPNAVGQQKPKTPNEVQPLTTQSSLDRKREMARIKEQERRRREAMSGIDMTMQRDIMTTFELNLD</sequence>
<feature type="compositionally biased region" description="Basic and acidic residues" evidence="6">
    <location>
        <begin position="905"/>
        <end position="917"/>
    </location>
</feature>
<keyword evidence="1" id="KW-0677">Repeat</keyword>
<dbReference type="Pfam" id="PF17105">
    <property type="entry name" value="BRD4_CDT"/>
    <property type="match status" value="1"/>
</dbReference>
<accession>A0A6G1PMS6</accession>
<dbReference type="InterPro" id="IPR038336">
    <property type="entry name" value="NET_sf"/>
</dbReference>
<feature type="domain" description="NET" evidence="8">
    <location>
        <begin position="518"/>
        <end position="600"/>
    </location>
</feature>
<dbReference type="Proteomes" id="UP000503349">
    <property type="component" value="Chromosome 6"/>
</dbReference>
<evidence type="ECO:0000256" key="4">
    <source>
        <dbReference type="ARBA" id="ARBA00044509"/>
    </source>
</evidence>
<dbReference type="InterPro" id="IPR043508">
    <property type="entry name" value="Bromo_Brdt_I"/>
</dbReference>
<evidence type="ECO:0000256" key="5">
    <source>
        <dbReference type="PROSITE-ProRule" id="PRU00035"/>
    </source>
</evidence>
<dbReference type="PROSITE" id="PS50014">
    <property type="entry name" value="BROMODOMAIN_2"/>
    <property type="match status" value="2"/>
</dbReference>
<dbReference type="GO" id="GO:0000785">
    <property type="term" value="C:chromatin"/>
    <property type="evidence" value="ECO:0007669"/>
    <property type="project" value="TreeGrafter"/>
</dbReference>
<reference evidence="10" key="2">
    <citation type="submission" date="2019-02" db="EMBL/GenBank/DDBJ databases">
        <title>Opniocepnalus argus Var Kimnra genome.</title>
        <authorList>
            <person name="Zhou C."/>
            <person name="Xiao S."/>
        </authorList>
    </citation>
    <scope>NUCLEOTIDE SEQUENCE [LARGE SCALE GENOMIC DNA]</scope>
</reference>
<dbReference type="Pfam" id="PF17035">
    <property type="entry name" value="BET"/>
    <property type="match status" value="1"/>
</dbReference>
<dbReference type="PROSITE" id="PS00633">
    <property type="entry name" value="BROMODOMAIN_1"/>
    <property type="match status" value="2"/>
</dbReference>
<dbReference type="Gene3D" id="1.20.1270.220">
    <property type="match status" value="1"/>
</dbReference>
<dbReference type="InterPro" id="IPR031354">
    <property type="entry name" value="BRD4_CDT"/>
</dbReference>
<keyword evidence="2" id="KW-0156">Chromatin regulator</keyword>
<dbReference type="EMBL" id="CM015717">
    <property type="protein sequence ID" value="KAF3691306.1"/>
    <property type="molecule type" value="Genomic_DNA"/>
</dbReference>
<feature type="region of interest" description="Disordered" evidence="6">
    <location>
        <begin position="601"/>
        <end position="716"/>
    </location>
</feature>
<dbReference type="SMART" id="SM00297">
    <property type="entry name" value="BROMO"/>
    <property type="match status" value="2"/>
</dbReference>
<dbReference type="AlphaFoldDB" id="A0A6G1PMS6"/>
<gene>
    <name evidence="9" type="ORF">EXN66_Car006981</name>
</gene>
<dbReference type="GO" id="GO:0006338">
    <property type="term" value="P:chromatin remodeling"/>
    <property type="evidence" value="ECO:0007669"/>
    <property type="project" value="TreeGrafter"/>
</dbReference>
<dbReference type="SUPFAM" id="SSF47370">
    <property type="entry name" value="Bromodomain"/>
    <property type="match status" value="2"/>
</dbReference>
<dbReference type="InterPro" id="IPR001487">
    <property type="entry name" value="Bromodomain"/>
</dbReference>